<evidence type="ECO:0000313" key="3">
    <source>
        <dbReference type="Proteomes" id="UP000037178"/>
    </source>
</evidence>
<protein>
    <submittedName>
        <fullName evidence="2">Uncharacterized protein</fullName>
    </submittedName>
</protein>
<keyword evidence="3" id="KW-1185">Reference proteome</keyword>
<dbReference type="STRING" id="1675527.AIOL_003240"/>
<dbReference type="RefSeq" id="WP_049643894.1">
    <property type="nucleotide sequence ID" value="NZ_LFTY01000002.1"/>
</dbReference>
<accession>A0A0J9E9C3</accession>
<organism evidence="2 3">
    <name type="scientific">Candidatus Rhodobacter oscarellae</name>
    <dbReference type="NCBI Taxonomy" id="1675527"/>
    <lineage>
        <taxon>Bacteria</taxon>
        <taxon>Pseudomonadati</taxon>
        <taxon>Pseudomonadota</taxon>
        <taxon>Alphaproteobacteria</taxon>
        <taxon>Rhodobacterales</taxon>
        <taxon>Rhodobacter group</taxon>
        <taxon>Rhodobacter</taxon>
    </lineage>
</organism>
<feature type="region of interest" description="Disordered" evidence="1">
    <location>
        <begin position="1"/>
        <end position="32"/>
    </location>
</feature>
<dbReference type="AlphaFoldDB" id="A0A0J9E9C3"/>
<dbReference type="OrthoDB" id="9858355at2"/>
<dbReference type="EMBL" id="LFTY01000002">
    <property type="protein sequence ID" value="KMW58269.1"/>
    <property type="molecule type" value="Genomic_DNA"/>
</dbReference>
<reference evidence="2 3" key="1">
    <citation type="submission" date="2015-06" db="EMBL/GenBank/DDBJ databases">
        <title>Draft genome sequence of an Alphaproteobacteria species associated to the Mediterranean sponge Oscarella lobularis.</title>
        <authorList>
            <person name="Jourda C."/>
            <person name="Santini S."/>
            <person name="Claverie J.-M."/>
        </authorList>
    </citation>
    <scope>NUCLEOTIDE SEQUENCE [LARGE SCALE GENOMIC DNA]</scope>
    <source>
        <strain evidence="2">IGS</strain>
    </source>
</reference>
<name>A0A0J9E9C3_9RHOB</name>
<evidence type="ECO:0000256" key="1">
    <source>
        <dbReference type="SAM" id="MobiDB-lite"/>
    </source>
</evidence>
<dbReference type="PATRIC" id="fig|1675527.3.peg.3388"/>
<evidence type="ECO:0000313" key="2">
    <source>
        <dbReference type="EMBL" id="KMW58269.1"/>
    </source>
</evidence>
<sequence>MSAAWTLEETDPTSGRQIFARPSEPIGKGDTGTHDFKIARDFQVRSAAGEVLLEAHGSAAGEYWCGAFLFFVDGSAGRQVRLDESDRAEDVIMDVPDTPLAPDAIRP</sequence>
<comment type="caution">
    <text evidence="2">The sequence shown here is derived from an EMBL/GenBank/DDBJ whole genome shotgun (WGS) entry which is preliminary data.</text>
</comment>
<dbReference type="Proteomes" id="UP000037178">
    <property type="component" value="Unassembled WGS sequence"/>
</dbReference>
<gene>
    <name evidence="2" type="ORF">AIOL_003240</name>
</gene>
<proteinExistence type="predicted"/>